<sequence>MSVSQAEKARKFRALHDAPGAFVIANPWDAGSARVLAGLGFEALASSSGAKAGVLGKRDGKVTREEALANARLIVNATDLPVAADLEKGFGDSPNDAAETIRQAVGIGLVGGSIEDATGNPDQPLFDIDTATMRIKAAVEAARSLPVPFVLTARAEGFLRGKPDLGDVIKRLQAFEAAGADVLFAPGLPDLASVKKVCGALRKPFNFMVGIRGKSFSKAELEAAGVKRISLATSLYRAAMAGLIEAATEVKDKGTFSYLDRAVPTPDLNAFMKE</sequence>
<dbReference type="InterPro" id="IPR039556">
    <property type="entry name" value="ICL/PEPM"/>
</dbReference>
<dbReference type="Proteomes" id="UP000727907">
    <property type="component" value="Unassembled WGS sequence"/>
</dbReference>
<reference evidence="1 2" key="1">
    <citation type="submission" date="2021-06" db="EMBL/GenBank/DDBJ databases">
        <authorList>
            <person name="Lee D.H."/>
        </authorList>
    </citation>
    <scope>NUCLEOTIDE SEQUENCE [LARGE SCALE GENOMIC DNA]</scope>
    <source>
        <strain evidence="1 2">MMS21-HV4-11</strain>
    </source>
</reference>
<dbReference type="RefSeq" id="WP_216962128.1">
    <property type="nucleotide sequence ID" value="NZ_JAHOPB010000001.1"/>
</dbReference>
<dbReference type="CDD" id="cd00377">
    <property type="entry name" value="ICL_PEPM"/>
    <property type="match status" value="1"/>
</dbReference>
<evidence type="ECO:0000313" key="1">
    <source>
        <dbReference type="EMBL" id="MBU8875224.1"/>
    </source>
</evidence>
<gene>
    <name evidence="1" type="ORF">KQ910_15730</name>
</gene>
<organism evidence="1 2">
    <name type="scientific">Reyranella humidisoli</name>
    <dbReference type="NCBI Taxonomy" id="2849149"/>
    <lineage>
        <taxon>Bacteria</taxon>
        <taxon>Pseudomonadati</taxon>
        <taxon>Pseudomonadota</taxon>
        <taxon>Alphaproteobacteria</taxon>
        <taxon>Hyphomicrobiales</taxon>
        <taxon>Reyranellaceae</taxon>
        <taxon>Reyranella</taxon>
    </lineage>
</organism>
<comment type="caution">
    <text evidence="1">The sequence shown here is derived from an EMBL/GenBank/DDBJ whole genome shotgun (WGS) entry which is preliminary data.</text>
</comment>
<dbReference type="PANTHER" id="PTHR42905">
    <property type="entry name" value="PHOSPHOENOLPYRUVATE CARBOXYLASE"/>
    <property type="match status" value="1"/>
</dbReference>
<protein>
    <submittedName>
        <fullName evidence="1">Isocitrate lyase/phosphoenolpyruvate mutase family protein</fullName>
    </submittedName>
</protein>
<dbReference type="PANTHER" id="PTHR42905:SF16">
    <property type="entry name" value="CARBOXYPHOSPHONOENOLPYRUVATE PHOSPHONOMUTASE-LIKE PROTEIN (AFU_ORTHOLOGUE AFUA_5G07230)"/>
    <property type="match status" value="1"/>
</dbReference>
<keyword evidence="2" id="KW-1185">Reference proteome</keyword>
<evidence type="ECO:0000313" key="2">
    <source>
        <dbReference type="Proteomes" id="UP000727907"/>
    </source>
</evidence>
<proteinExistence type="predicted"/>
<accession>A0ABS6IML2</accession>
<dbReference type="GO" id="GO:0016829">
    <property type="term" value="F:lyase activity"/>
    <property type="evidence" value="ECO:0007669"/>
    <property type="project" value="UniProtKB-KW"/>
</dbReference>
<keyword evidence="1" id="KW-0456">Lyase</keyword>
<name>A0ABS6IML2_9HYPH</name>
<dbReference type="EMBL" id="JAHOPB010000001">
    <property type="protein sequence ID" value="MBU8875224.1"/>
    <property type="molecule type" value="Genomic_DNA"/>
</dbReference>
<dbReference type="Pfam" id="PF13714">
    <property type="entry name" value="PEP_mutase"/>
    <property type="match status" value="1"/>
</dbReference>